<feature type="region of interest" description="Disordered" evidence="1">
    <location>
        <begin position="154"/>
        <end position="176"/>
    </location>
</feature>
<evidence type="ECO:0000313" key="2">
    <source>
        <dbReference type="EMBL" id="RCH77844.1"/>
    </source>
</evidence>
<proteinExistence type="predicted"/>
<feature type="region of interest" description="Disordered" evidence="1">
    <location>
        <begin position="224"/>
        <end position="253"/>
    </location>
</feature>
<dbReference type="STRING" id="4846.A0A367IJI6"/>
<dbReference type="EMBL" id="PJQM01007691">
    <property type="protein sequence ID" value="RCH77844.1"/>
    <property type="molecule type" value="Genomic_DNA"/>
</dbReference>
<evidence type="ECO:0000256" key="1">
    <source>
        <dbReference type="SAM" id="MobiDB-lite"/>
    </source>
</evidence>
<gene>
    <name evidence="2" type="ORF">CU098_004074</name>
</gene>
<keyword evidence="3" id="KW-1185">Reference proteome</keyword>
<name>A0A367IJI6_RHIST</name>
<sequence>MQLCLPFLRKELEKHDNECQSYTCPYSPEGCTFIGTRNQVNIHCEGYCGRLHKSIDDLTEQIKRLNTMIQNMSIGLDIQQPSPPVQQEDLVEKDQEMNEMALFREMLNGDLFESLNLSDPKKGENTPPALPNLMDLGSLDFLDTLSNDFKFDQPAEATSPKPLKFVPPTTVPKRTTNGKKIRYSKNIQLAHSAMRAARERTAESLNDQHVIQQKNNQLALKHAVDSNKTHNDDSKSKKKKPVEPVITDPKRRPMFILASSYLSNYTATP</sequence>
<feature type="compositionally biased region" description="Basic and acidic residues" evidence="1">
    <location>
        <begin position="224"/>
        <end position="235"/>
    </location>
</feature>
<dbReference type="OrthoDB" id="9049620at2759"/>
<dbReference type="AlphaFoldDB" id="A0A367IJI6"/>
<reference evidence="2 3" key="1">
    <citation type="journal article" date="2018" name="G3 (Bethesda)">
        <title>Phylogenetic and Phylogenomic Definition of Rhizopus Species.</title>
        <authorList>
            <person name="Gryganskyi A.P."/>
            <person name="Golan J."/>
            <person name="Dolatabadi S."/>
            <person name="Mondo S."/>
            <person name="Robb S."/>
            <person name="Idnurm A."/>
            <person name="Muszewska A."/>
            <person name="Steczkiewicz K."/>
            <person name="Masonjones S."/>
            <person name="Liao H.L."/>
            <person name="Gajdeczka M.T."/>
            <person name="Anike F."/>
            <person name="Vuek A."/>
            <person name="Anishchenko I.M."/>
            <person name="Voigt K."/>
            <person name="de Hoog G.S."/>
            <person name="Smith M.E."/>
            <person name="Heitman J."/>
            <person name="Vilgalys R."/>
            <person name="Stajich J.E."/>
        </authorList>
    </citation>
    <scope>NUCLEOTIDE SEQUENCE [LARGE SCALE GENOMIC DNA]</scope>
    <source>
        <strain evidence="2 3">LSU 92-RS-03</strain>
    </source>
</reference>
<comment type="caution">
    <text evidence="2">The sequence shown here is derived from an EMBL/GenBank/DDBJ whole genome shotgun (WGS) entry which is preliminary data.</text>
</comment>
<accession>A0A367IJI6</accession>
<evidence type="ECO:0008006" key="4">
    <source>
        <dbReference type="Google" id="ProtNLM"/>
    </source>
</evidence>
<evidence type="ECO:0000313" key="3">
    <source>
        <dbReference type="Proteomes" id="UP000253551"/>
    </source>
</evidence>
<dbReference type="Proteomes" id="UP000253551">
    <property type="component" value="Unassembled WGS sequence"/>
</dbReference>
<protein>
    <recommendedName>
        <fullName evidence="4">TRAF-type domain-containing protein</fullName>
    </recommendedName>
</protein>
<organism evidence="2 3">
    <name type="scientific">Rhizopus stolonifer</name>
    <name type="common">Rhizopus nigricans</name>
    <dbReference type="NCBI Taxonomy" id="4846"/>
    <lineage>
        <taxon>Eukaryota</taxon>
        <taxon>Fungi</taxon>
        <taxon>Fungi incertae sedis</taxon>
        <taxon>Mucoromycota</taxon>
        <taxon>Mucoromycotina</taxon>
        <taxon>Mucoromycetes</taxon>
        <taxon>Mucorales</taxon>
        <taxon>Mucorineae</taxon>
        <taxon>Rhizopodaceae</taxon>
        <taxon>Rhizopus</taxon>
    </lineage>
</organism>